<dbReference type="AlphaFoldDB" id="A0A183LVF1"/>
<evidence type="ECO:0000313" key="2">
    <source>
        <dbReference type="Proteomes" id="UP000277204"/>
    </source>
</evidence>
<name>A0A183LVF1_9TREM</name>
<keyword evidence="2" id="KW-1185">Reference proteome</keyword>
<accession>A0A183LVF1</accession>
<dbReference type="Proteomes" id="UP000277204">
    <property type="component" value="Unassembled WGS sequence"/>
</dbReference>
<proteinExistence type="predicted"/>
<protein>
    <submittedName>
        <fullName evidence="1">Uncharacterized protein</fullName>
    </submittedName>
</protein>
<reference evidence="1 2" key="1">
    <citation type="submission" date="2018-11" db="EMBL/GenBank/DDBJ databases">
        <authorList>
            <consortium name="Pathogen Informatics"/>
        </authorList>
    </citation>
    <scope>NUCLEOTIDE SEQUENCE [LARGE SCALE GENOMIC DNA]</scope>
    <source>
        <strain evidence="1 2">Zambia</strain>
    </source>
</reference>
<organism evidence="1 2">
    <name type="scientific">Schistosoma margrebowiei</name>
    <dbReference type="NCBI Taxonomy" id="48269"/>
    <lineage>
        <taxon>Eukaryota</taxon>
        <taxon>Metazoa</taxon>
        <taxon>Spiralia</taxon>
        <taxon>Lophotrochozoa</taxon>
        <taxon>Platyhelminthes</taxon>
        <taxon>Trematoda</taxon>
        <taxon>Digenea</taxon>
        <taxon>Strigeidida</taxon>
        <taxon>Schistosomatoidea</taxon>
        <taxon>Schistosomatidae</taxon>
        <taxon>Schistosoma</taxon>
    </lineage>
</organism>
<evidence type="ECO:0000313" key="1">
    <source>
        <dbReference type="EMBL" id="VDO78020.1"/>
    </source>
</evidence>
<sequence>MGHTLRKLSNCISSQALTCNLEGKWASRRPTITLHRELEADMKRMNSNWKRLERIAQDRVGCRVLVVGS</sequence>
<dbReference type="EMBL" id="UZAI01003211">
    <property type="protein sequence ID" value="VDO78020.1"/>
    <property type="molecule type" value="Genomic_DNA"/>
</dbReference>
<gene>
    <name evidence="1" type="ORF">SMRZ_LOCUS7776</name>
</gene>